<evidence type="ECO:0000256" key="3">
    <source>
        <dbReference type="ARBA" id="ARBA00023125"/>
    </source>
</evidence>
<dbReference type="SUPFAM" id="SSF53850">
    <property type="entry name" value="Periplasmic binding protein-like II"/>
    <property type="match status" value="1"/>
</dbReference>
<dbReference type="CDD" id="cd05466">
    <property type="entry name" value="PBP2_LTTR_substrate"/>
    <property type="match status" value="1"/>
</dbReference>
<name>A0ABU9MXX4_9GAMM</name>
<protein>
    <submittedName>
        <fullName evidence="6">LysR family transcriptional regulator</fullName>
    </submittedName>
</protein>
<dbReference type="InterPro" id="IPR036390">
    <property type="entry name" value="WH_DNA-bd_sf"/>
</dbReference>
<keyword evidence="2" id="KW-0805">Transcription regulation</keyword>
<keyword evidence="4" id="KW-0804">Transcription</keyword>
<dbReference type="SUPFAM" id="SSF46785">
    <property type="entry name" value="Winged helix' DNA-binding domain"/>
    <property type="match status" value="1"/>
</dbReference>
<comment type="caution">
    <text evidence="6">The sequence shown here is derived from an EMBL/GenBank/DDBJ whole genome shotgun (WGS) entry which is preliminary data.</text>
</comment>
<dbReference type="InterPro" id="IPR005119">
    <property type="entry name" value="LysR_subst-bd"/>
</dbReference>
<dbReference type="Proteomes" id="UP001447008">
    <property type="component" value="Unassembled WGS sequence"/>
</dbReference>
<evidence type="ECO:0000259" key="5">
    <source>
        <dbReference type="PROSITE" id="PS50931"/>
    </source>
</evidence>
<dbReference type="InterPro" id="IPR000847">
    <property type="entry name" value="LysR_HTH_N"/>
</dbReference>
<proteinExistence type="inferred from homology"/>
<dbReference type="Gene3D" id="1.10.10.10">
    <property type="entry name" value="Winged helix-like DNA-binding domain superfamily/Winged helix DNA-binding domain"/>
    <property type="match status" value="1"/>
</dbReference>
<dbReference type="Pfam" id="PF00126">
    <property type="entry name" value="HTH_1"/>
    <property type="match status" value="1"/>
</dbReference>
<dbReference type="Gene3D" id="3.40.190.290">
    <property type="match status" value="1"/>
</dbReference>
<dbReference type="PROSITE" id="PS50931">
    <property type="entry name" value="HTH_LYSR"/>
    <property type="match status" value="1"/>
</dbReference>
<organism evidence="6 7">
    <name type="scientific">Pseudoalteromonas qingdaonensis</name>
    <dbReference type="NCBI Taxonomy" id="3131913"/>
    <lineage>
        <taxon>Bacteria</taxon>
        <taxon>Pseudomonadati</taxon>
        <taxon>Pseudomonadota</taxon>
        <taxon>Gammaproteobacteria</taxon>
        <taxon>Alteromonadales</taxon>
        <taxon>Pseudoalteromonadaceae</taxon>
        <taxon>Pseudoalteromonas</taxon>
    </lineage>
</organism>
<keyword evidence="7" id="KW-1185">Reference proteome</keyword>
<evidence type="ECO:0000313" key="6">
    <source>
        <dbReference type="EMBL" id="MEM0515833.1"/>
    </source>
</evidence>
<evidence type="ECO:0000313" key="7">
    <source>
        <dbReference type="Proteomes" id="UP001447008"/>
    </source>
</evidence>
<feature type="domain" description="HTH lysR-type" evidence="5">
    <location>
        <begin position="1"/>
        <end position="58"/>
    </location>
</feature>
<sequence>MKLAWLQVLDVLSRSRSLSEAAQQLHKTQPALTMTVKKIEEAVGFAVVDRSGYRFSLTEQGQAYCRRAQYLLRDLQELGAFGSELANGNEPLLRLSYDQVCVGKELSAILKACYHEFPHTDFAIDSGKRFSALEQVNSGQSDLGIGPWYDIFHATGDLESIQVGEIQVGLVASPQLIGEPCLSYKELQQYPCVAMYESGMPFEHGRMPFLNQVAKLKVDDIFALRSLLLNGAGWALMCLDLCRQEIDSGQLQVLTLSDREHSFRAQIRAFRRHSAHHGPVARSLWQGLEAIARG</sequence>
<dbReference type="InterPro" id="IPR036388">
    <property type="entry name" value="WH-like_DNA-bd_sf"/>
</dbReference>
<reference evidence="6 7" key="1">
    <citation type="submission" date="2024-03" db="EMBL/GenBank/DDBJ databases">
        <title>Pseudoalteromonas qingdaonensis sp. nov., isolated from the intestines of marine benthic organisms.</title>
        <authorList>
            <person name="Lin X."/>
            <person name="Fang S."/>
            <person name="Hu X."/>
        </authorList>
    </citation>
    <scope>NUCLEOTIDE SEQUENCE [LARGE SCALE GENOMIC DNA]</scope>
    <source>
        <strain evidence="6 7">YIC-827</strain>
    </source>
</reference>
<evidence type="ECO:0000256" key="2">
    <source>
        <dbReference type="ARBA" id="ARBA00023015"/>
    </source>
</evidence>
<dbReference type="PANTHER" id="PTHR30126">
    <property type="entry name" value="HTH-TYPE TRANSCRIPTIONAL REGULATOR"/>
    <property type="match status" value="1"/>
</dbReference>
<dbReference type="EMBL" id="JBCGCU010000010">
    <property type="protein sequence ID" value="MEM0515833.1"/>
    <property type="molecule type" value="Genomic_DNA"/>
</dbReference>
<gene>
    <name evidence="6" type="ORF">WCN91_10490</name>
</gene>
<dbReference type="Pfam" id="PF03466">
    <property type="entry name" value="LysR_substrate"/>
    <property type="match status" value="1"/>
</dbReference>
<evidence type="ECO:0000256" key="1">
    <source>
        <dbReference type="ARBA" id="ARBA00009437"/>
    </source>
</evidence>
<dbReference type="PANTHER" id="PTHR30126:SF22">
    <property type="entry name" value="HTH-TYPE TRANSCRIPTIONAL REGULATOR YHAJ-RELATED"/>
    <property type="match status" value="1"/>
</dbReference>
<accession>A0ABU9MXX4</accession>
<evidence type="ECO:0000256" key="4">
    <source>
        <dbReference type="ARBA" id="ARBA00023163"/>
    </source>
</evidence>
<comment type="similarity">
    <text evidence="1">Belongs to the LysR transcriptional regulatory family.</text>
</comment>
<dbReference type="RefSeq" id="WP_342678812.1">
    <property type="nucleotide sequence ID" value="NZ_JBCGCU010000010.1"/>
</dbReference>
<keyword evidence="3" id="KW-0238">DNA-binding</keyword>